<keyword evidence="2" id="KW-1185">Reference proteome</keyword>
<dbReference type="AlphaFoldDB" id="A0ABD6AN65"/>
<dbReference type="NCBIfam" id="TIGR01687">
    <property type="entry name" value="moaD_arch"/>
    <property type="match status" value="1"/>
</dbReference>
<dbReference type="Proteomes" id="UP001596545">
    <property type="component" value="Unassembled WGS sequence"/>
</dbReference>
<gene>
    <name evidence="1" type="ORF">ACFQMF_12455</name>
</gene>
<organism evidence="1 2">
    <name type="scientific">Halorubrum rutilum</name>
    <dbReference type="NCBI Taxonomy" id="1364933"/>
    <lineage>
        <taxon>Archaea</taxon>
        <taxon>Methanobacteriati</taxon>
        <taxon>Methanobacteriota</taxon>
        <taxon>Stenosarchaea group</taxon>
        <taxon>Halobacteria</taxon>
        <taxon>Halobacteriales</taxon>
        <taxon>Haloferacaceae</taxon>
        <taxon>Halorubrum</taxon>
    </lineage>
</organism>
<protein>
    <submittedName>
        <fullName evidence="1">Ubiquitin-like small modifier protein 1</fullName>
    </submittedName>
</protein>
<dbReference type="InterPro" id="IPR052045">
    <property type="entry name" value="Sulfur_Carrier/Prot_Modifier"/>
</dbReference>
<comment type="caution">
    <text evidence="1">The sequence shown here is derived from an EMBL/GenBank/DDBJ whole genome shotgun (WGS) entry which is preliminary data.</text>
</comment>
<dbReference type="EMBL" id="JBHTBL010000011">
    <property type="protein sequence ID" value="MFC7325390.1"/>
    <property type="molecule type" value="Genomic_DNA"/>
</dbReference>
<dbReference type="InterPro" id="IPR012675">
    <property type="entry name" value="Beta-grasp_dom_sf"/>
</dbReference>
<dbReference type="InterPro" id="IPR054834">
    <property type="entry name" value="SAMP1_3"/>
</dbReference>
<dbReference type="NCBIfam" id="NF041918">
    <property type="entry name" value="SAMP1"/>
    <property type="match status" value="1"/>
</dbReference>
<dbReference type="Gene3D" id="3.10.20.30">
    <property type="match status" value="1"/>
</dbReference>
<dbReference type="InterPro" id="IPR016155">
    <property type="entry name" value="Mopterin_synth/thiamin_S_b"/>
</dbReference>
<reference evidence="1 2" key="1">
    <citation type="journal article" date="2019" name="Int. J. Syst. Evol. Microbiol.">
        <title>The Global Catalogue of Microorganisms (GCM) 10K type strain sequencing project: providing services to taxonomists for standard genome sequencing and annotation.</title>
        <authorList>
            <consortium name="The Broad Institute Genomics Platform"/>
            <consortium name="The Broad Institute Genome Sequencing Center for Infectious Disease"/>
            <person name="Wu L."/>
            <person name="Ma J."/>
        </authorList>
    </citation>
    <scope>NUCLEOTIDE SEQUENCE [LARGE SCALE GENOMIC DNA]</scope>
    <source>
        <strain evidence="1 2">CGMCC 1.12554</strain>
    </source>
</reference>
<evidence type="ECO:0000313" key="1">
    <source>
        <dbReference type="EMBL" id="MFC7325390.1"/>
    </source>
</evidence>
<name>A0ABD6AN65_9EURY</name>
<dbReference type="PANTHER" id="PTHR38031:SF1">
    <property type="entry name" value="SULFUR CARRIER PROTEIN CYSO"/>
    <property type="match status" value="1"/>
</dbReference>
<proteinExistence type="predicted"/>
<dbReference type="RefSeq" id="WP_256408124.1">
    <property type="nucleotide sequence ID" value="NZ_JANHDN010000002.1"/>
</dbReference>
<dbReference type="Pfam" id="PF02597">
    <property type="entry name" value="ThiS"/>
    <property type="match status" value="1"/>
</dbReference>
<dbReference type="InterPro" id="IPR003749">
    <property type="entry name" value="ThiS/MoaD-like"/>
</dbReference>
<sequence>MEWKLFADLAEIAGGRAVEVEASPGDTVGDALDALLDAHPDLRDRVLDDGAVADHINVLRNGRSVRDDEGLETTLEAGDELALFPPVSGGSTER</sequence>
<accession>A0ABD6AN65</accession>
<dbReference type="SUPFAM" id="SSF54285">
    <property type="entry name" value="MoaD/ThiS"/>
    <property type="match status" value="1"/>
</dbReference>
<dbReference type="PANTHER" id="PTHR38031">
    <property type="entry name" value="SULFUR CARRIER PROTEIN SLR0821-RELATED"/>
    <property type="match status" value="1"/>
</dbReference>
<dbReference type="CDD" id="cd17505">
    <property type="entry name" value="Ubl_SAMP1_like"/>
    <property type="match status" value="1"/>
</dbReference>
<evidence type="ECO:0000313" key="2">
    <source>
        <dbReference type="Proteomes" id="UP001596545"/>
    </source>
</evidence>
<dbReference type="InterPro" id="IPR010038">
    <property type="entry name" value="MoaD_arc-typ"/>
</dbReference>